<protein>
    <submittedName>
        <fullName evidence="1">Uncharacterized protein</fullName>
    </submittedName>
</protein>
<comment type="caution">
    <text evidence="1">The sequence shown here is derived from an EMBL/GenBank/DDBJ whole genome shotgun (WGS) entry which is preliminary data.</text>
</comment>
<reference evidence="1 2" key="1">
    <citation type="submission" date="2013-11" db="EMBL/GenBank/DDBJ databases">
        <title>Metagenomic analysis of a methanogenic consortium involved in long chain n-alkane degradation.</title>
        <authorList>
            <person name="Davidova I.A."/>
            <person name="Callaghan A.V."/>
            <person name="Wawrik B."/>
            <person name="Pruitt S."/>
            <person name="Marks C."/>
            <person name="Duncan K.E."/>
            <person name="Suflita J.M."/>
        </authorList>
    </citation>
    <scope>NUCLEOTIDE SEQUENCE [LARGE SCALE GENOMIC DNA]</scope>
    <source>
        <strain evidence="1 2">SPR</strain>
    </source>
</reference>
<sequence length="53" mass="6188">MQPSEWSLESAGIWFDGLWDICLSLEKMVDHWEEVFLGSILLLMSIWFQAAMP</sequence>
<proteinExistence type="predicted"/>
<dbReference type="STRING" id="1429043.X474_16950"/>
<dbReference type="Proteomes" id="UP000032233">
    <property type="component" value="Unassembled WGS sequence"/>
</dbReference>
<keyword evidence="2" id="KW-1185">Reference proteome</keyword>
<name>A0A0D2HQR9_9BACT</name>
<accession>A0A0D2HQR9</accession>
<dbReference type="EMBL" id="AZAC01000023">
    <property type="protein sequence ID" value="KIX12823.1"/>
    <property type="molecule type" value="Genomic_DNA"/>
</dbReference>
<evidence type="ECO:0000313" key="2">
    <source>
        <dbReference type="Proteomes" id="UP000032233"/>
    </source>
</evidence>
<dbReference type="AlphaFoldDB" id="A0A0D2HQR9"/>
<evidence type="ECO:0000313" key="1">
    <source>
        <dbReference type="EMBL" id="KIX12823.1"/>
    </source>
</evidence>
<gene>
    <name evidence="1" type="ORF">X474_16950</name>
</gene>
<organism evidence="1 2">
    <name type="scientific">Dethiosulfatarculus sandiegensis</name>
    <dbReference type="NCBI Taxonomy" id="1429043"/>
    <lineage>
        <taxon>Bacteria</taxon>
        <taxon>Pseudomonadati</taxon>
        <taxon>Thermodesulfobacteriota</taxon>
        <taxon>Desulfarculia</taxon>
        <taxon>Desulfarculales</taxon>
        <taxon>Desulfarculaceae</taxon>
        <taxon>Dethiosulfatarculus</taxon>
    </lineage>
</organism>
<dbReference type="InParanoid" id="A0A0D2HQR9"/>